<dbReference type="AlphaFoldDB" id="A0AAW1CVB3"/>
<feature type="region of interest" description="Disordered" evidence="1">
    <location>
        <begin position="14"/>
        <end position="37"/>
    </location>
</feature>
<protein>
    <submittedName>
        <fullName evidence="2">Uncharacterized protein</fullName>
    </submittedName>
</protein>
<feature type="compositionally biased region" description="Basic and acidic residues" evidence="1">
    <location>
        <begin position="113"/>
        <end position="131"/>
    </location>
</feature>
<evidence type="ECO:0000256" key="1">
    <source>
        <dbReference type="SAM" id="MobiDB-lite"/>
    </source>
</evidence>
<gene>
    <name evidence="2" type="ORF">O3M35_011066</name>
</gene>
<organism evidence="2 3">
    <name type="scientific">Rhynocoris fuscipes</name>
    <dbReference type="NCBI Taxonomy" id="488301"/>
    <lineage>
        <taxon>Eukaryota</taxon>
        <taxon>Metazoa</taxon>
        <taxon>Ecdysozoa</taxon>
        <taxon>Arthropoda</taxon>
        <taxon>Hexapoda</taxon>
        <taxon>Insecta</taxon>
        <taxon>Pterygota</taxon>
        <taxon>Neoptera</taxon>
        <taxon>Paraneoptera</taxon>
        <taxon>Hemiptera</taxon>
        <taxon>Heteroptera</taxon>
        <taxon>Panheteroptera</taxon>
        <taxon>Cimicomorpha</taxon>
        <taxon>Reduviidae</taxon>
        <taxon>Harpactorinae</taxon>
        <taxon>Harpactorini</taxon>
        <taxon>Rhynocoris</taxon>
    </lineage>
</organism>
<feature type="compositionally biased region" description="Polar residues" evidence="1">
    <location>
        <begin position="14"/>
        <end position="25"/>
    </location>
</feature>
<dbReference type="EMBL" id="JAPXFL010000008">
    <property type="protein sequence ID" value="KAK9502267.1"/>
    <property type="molecule type" value="Genomic_DNA"/>
</dbReference>
<feature type="region of interest" description="Disordered" evidence="1">
    <location>
        <begin position="229"/>
        <end position="338"/>
    </location>
</feature>
<sequence length="370" mass="40691">MILKEEIGEVFERWSTTDNSANNKQRTNDDISKENIPKHNNKVDITSAVDGNNKKRLSALSENLLASWSEFNSIIAEELRSLLAKEMAHDTGSSESSPEPEQRTIDDEAEDSGLERSAEVLDQHSSNHEEDCGTQTSPAVSRCSSFTWLSDSSSLPEEDTSSSSPHPDSSGDSHKEEQSPSPPTSSPKNCQKCRRKETWERLRRRQSGKIPAVTAVRDVWIRRESQLLAESTSEPELTRPPPSNGHIQHRQVNPHRTNPSRPACLPLGPSNVQSNRSINHTVPSLPSPSGTSLHNEPLATQDLGNKSSSAPLLANSKHTSHSNSKVNHNHKARSQSEKQLTGVDIVALNRISDQLIGASDQYGVPLKPLI</sequence>
<name>A0AAW1CVB3_9HEMI</name>
<proteinExistence type="predicted"/>
<feature type="compositionally biased region" description="Low complexity" evidence="1">
    <location>
        <begin position="144"/>
        <end position="168"/>
    </location>
</feature>
<dbReference type="Proteomes" id="UP001461498">
    <property type="component" value="Unassembled WGS sequence"/>
</dbReference>
<feature type="region of interest" description="Disordered" evidence="1">
    <location>
        <begin position="86"/>
        <end position="212"/>
    </location>
</feature>
<comment type="caution">
    <text evidence="2">The sequence shown here is derived from an EMBL/GenBank/DDBJ whole genome shotgun (WGS) entry which is preliminary data.</text>
</comment>
<reference evidence="2 3" key="1">
    <citation type="submission" date="2022-12" db="EMBL/GenBank/DDBJ databases">
        <title>Chromosome-level genome assembly of true bugs.</title>
        <authorList>
            <person name="Ma L."/>
            <person name="Li H."/>
        </authorList>
    </citation>
    <scope>NUCLEOTIDE SEQUENCE [LARGE SCALE GENOMIC DNA]</scope>
    <source>
        <strain evidence="2">Lab_2022b</strain>
    </source>
</reference>
<accession>A0AAW1CVB3</accession>
<evidence type="ECO:0000313" key="3">
    <source>
        <dbReference type="Proteomes" id="UP001461498"/>
    </source>
</evidence>
<feature type="compositionally biased region" description="Basic and acidic residues" evidence="1">
    <location>
        <begin position="169"/>
        <end position="178"/>
    </location>
</feature>
<feature type="compositionally biased region" description="Basic and acidic residues" evidence="1">
    <location>
        <begin position="26"/>
        <end position="37"/>
    </location>
</feature>
<evidence type="ECO:0000313" key="2">
    <source>
        <dbReference type="EMBL" id="KAK9502267.1"/>
    </source>
</evidence>
<keyword evidence="3" id="KW-1185">Reference proteome</keyword>
<feature type="compositionally biased region" description="Polar residues" evidence="1">
    <location>
        <begin position="270"/>
        <end position="294"/>
    </location>
</feature>
<feature type="compositionally biased region" description="Polar residues" evidence="1">
    <location>
        <begin position="133"/>
        <end position="143"/>
    </location>
</feature>